<feature type="transmembrane region" description="Helical" evidence="13">
    <location>
        <begin position="102"/>
        <end position="126"/>
    </location>
</feature>
<dbReference type="InterPro" id="IPR004841">
    <property type="entry name" value="AA-permease/SLC12A_dom"/>
</dbReference>
<feature type="transmembrane region" description="Helical" evidence="13">
    <location>
        <begin position="191"/>
        <end position="212"/>
    </location>
</feature>
<evidence type="ECO:0000256" key="8">
    <source>
        <dbReference type="ARBA" id="ARBA00022989"/>
    </source>
</evidence>
<evidence type="ECO:0000256" key="10">
    <source>
        <dbReference type="ARBA" id="ARBA00023136"/>
    </source>
</evidence>
<dbReference type="GO" id="GO:0055075">
    <property type="term" value="P:potassium ion homeostasis"/>
    <property type="evidence" value="ECO:0007669"/>
    <property type="project" value="TreeGrafter"/>
</dbReference>
<evidence type="ECO:0000256" key="11">
    <source>
        <dbReference type="ARBA" id="ARBA00023214"/>
    </source>
</evidence>
<feature type="transmembrane region" description="Helical" evidence="13">
    <location>
        <begin position="331"/>
        <end position="350"/>
    </location>
</feature>
<dbReference type="GO" id="GO:0016020">
    <property type="term" value="C:membrane"/>
    <property type="evidence" value="ECO:0007669"/>
    <property type="project" value="UniProtKB-SubCell"/>
</dbReference>
<evidence type="ECO:0000256" key="3">
    <source>
        <dbReference type="ARBA" id="ARBA00022448"/>
    </source>
</evidence>
<keyword evidence="3" id="KW-0813">Transport</keyword>
<dbReference type="Pfam" id="PF00324">
    <property type="entry name" value="AA_permease"/>
    <property type="match status" value="1"/>
</dbReference>
<keyword evidence="11" id="KW-0868">Chloride</keyword>
<keyword evidence="16" id="KW-1185">Reference proteome</keyword>
<dbReference type="Proteomes" id="UP001367676">
    <property type="component" value="Unassembled WGS sequence"/>
</dbReference>
<dbReference type="InterPro" id="IPR004842">
    <property type="entry name" value="SLC12A_fam"/>
</dbReference>
<evidence type="ECO:0000256" key="2">
    <source>
        <dbReference type="ARBA" id="ARBA00010593"/>
    </source>
</evidence>
<feature type="transmembrane region" description="Helical" evidence="13">
    <location>
        <begin position="391"/>
        <end position="409"/>
    </location>
</feature>
<evidence type="ECO:0000256" key="1">
    <source>
        <dbReference type="ARBA" id="ARBA00004141"/>
    </source>
</evidence>
<keyword evidence="6" id="KW-0769">Symport</keyword>
<keyword evidence="5 13" id="KW-0812">Transmembrane</keyword>
<evidence type="ECO:0000256" key="13">
    <source>
        <dbReference type="SAM" id="Phobius"/>
    </source>
</evidence>
<reference evidence="15 16" key="1">
    <citation type="submission" date="2024-03" db="EMBL/GenBank/DDBJ databases">
        <title>Adaptation during the transition from Ophiocordyceps entomopathogen to insect associate is accompanied by gene loss and intensified selection.</title>
        <authorList>
            <person name="Ward C.M."/>
            <person name="Onetto C.A."/>
            <person name="Borneman A.R."/>
        </authorList>
    </citation>
    <scope>NUCLEOTIDE SEQUENCE [LARGE SCALE GENOMIC DNA]</scope>
    <source>
        <strain evidence="15">AWRI1</strain>
        <tissue evidence="15">Single Adult Female</tissue>
    </source>
</reference>
<protein>
    <recommendedName>
        <fullName evidence="12">Solute carrier family 12 member 8</fullName>
    </recommendedName>
</protein>
<dbReference type="GO" id="GO:0015379">
    <property type="term" value="F:potassium:chloride symporter activity"/>
    <property type="evidence" value="ECO:0007669"/>
    <property type="project" value="TreeGrafter"/>
</dbReference>
<keyword evidence="8 13" id="KW-1133">Transmembrane helix</keyword>
<evidence type="ECO:0000256" key="6">
    <source>
        <dbReference type="ARBA" id="ARBA00022847"/>
    </source>
</evidence>
<dbReference type="GO" id="GO:0055064">
    <property type="term" value="P:chloride ion homeostasis"/>
    <property type="evidence" value="ECO:0007669"/>
    <property type="project" value="TreeGrafter"/>
</dbReference>
<proteinExistence type="inferred from homology"/>
<dbReference type="PANTHER" id="PTHR11827:SF6">
    <property type="entry name" value="SOLUTE CARRIER FAMILY 12 MEMBER 8"/>
    <property type="match status" value="1"/>
</dbReference>
<dbReference type="FunFam" id="1.20.1740.10:FF:000030">
    <property type="entry name" value="solute carrier family 12 member 8"/>
    <property type="match status" value="1"/>
</dbReference>
<feature type="transmembrane region" description="Helical" evidence="13">
    <location>
        <begin position="68"/>
        <end position="90"/>
    </location>
</feature>
<keyword evidence="7" id="KW-0630">Potassium</keyword>
<comment type="caution">
    <text evidence="15">The sequence shown here is derived from an EMBL/GenBank/DDBJ whole genome shotgun (WGS) entry which is preliminary data.</text>
</comment>
<dbReference type="EMBL" id="JBBCAQ010000034">
    <property type="protein sequence ID" value="KAK7579906.1"/>
    <property type="molecule type" value="Genomic_DNA"/>
</dbReference>
<dbReference type="PANTHER" id="PTHR11827">
    <property type="entry name" value="SOLUTE CARRIER FAMILY 12, CATION COTRANSPORTERS"/>
    <property type="match status" value="1"/>
</dbReference>
<feature type="transmembrane region" description="Helical" evidence="13">
    <location>
        <begin position="415"/>
        <end position="437"/>
    </location>
</feature>
<feature type="domain" description="Amino acid permease/ SLC12A" evidence="14">
    <location>
        <begin position="76"/>
        <end position="435"/>
    </location>
</feature>
<feature type="transmembrane region" description="Helical" evidence="13">
    <location>
        <begin position="513"/>
        <end position="533"/>
    </location>
</feature>
<evidence type="ECO:0000259" key="14">
    <source>
        <dbReference type="Pfam" id="PF00324"/>
    </source>
</evidence>
<keyword evidence="10 13" id="KW-0472">Membrane</keyword>
<sequence>MNSANKPKNAIDLNKFGLESSESEAIPDVETVGFSSGGYRPTNRNELFAGEENAQPWWKSQFFISQPVLFGMWDGVFTSCLINIFGVLVFLRSGWIVAQAGILNAVLIVLSTVSIGLITVLSGIGVCERCRVESGGVYFLLSHVLGPRSAAAVGLLYVFGQAVGCSLNLLGFGESIAGLFNLQTNKWAEKLFASAAVLLLWMINSFGVKWVIKIQFLLLLVLLFAGLDFAVGSFVHTDEKNGFQGWISDNFVENLFPLYTNGYSWFSVFAVFFPAITGVLAGINMSGDLSRPSEDIPNGTLAALFTGAGLYLVFVTFLGSTCTRAALLTDFTIAAKVSAFSILLLAGVYVSSMSSCLGAMYGTPRVLQSIANEKVIPVIGFLGQGRGPNKVPVLAMLVIAMIIIIFTLVGDINTLAPIVTMPFLLTYAALDYAYFALAQSFDIQHQREQRFKKSVAASSGYHSFAILSEESEDLDALFPERNTSRANNLNSSALDDSPAVAIHSKTGNWYSGLCNRWLSLFGAIVNVCLMCVVDSKYAIGTIVIVLLIWVYIGLANPAVKPGTANEFKFLHFLRRTIFRLFRRRVTEYEEIIVTPIYPPGDFESSQITEENEDFAGRQRFHQTANVQPVIGKQIRPSDSVQILQ</sequence>
<evidence type="ECO:0000256" key="12">
    <source>
        <dbReference type="ARBA" id="ARBA00073711"/>
    </source>
</evidence>
<keyword evidence="9" id="KW-0406">Ion transport</keyword>
<evidence type="ECO:0000256" key="9">
    <source>
        <dbReference type="ARBA" id="ARBA00023065"/>
    </source>
</evidence>
<evidence type="ECO:0000313" key="15">
    <source>
        <dbReference type="EMBL" id="KAK7579906.1"/>
    </source>
</evidence>
<evidence type="ECO:0000256" key="5">
    <source>
        <dbReference type="ARBA" id="ARBA00022692"/>
    </source>
</evidence>
<evidence type="ECO:0000313" key="16">
    <source>
        <dbReference type="Proteomes" id="UP001367676"/>
    </source>
</evidence>
<comment type="similarity">
    <text evidence="2">Belongs to the SLC12A transporter family.</text>
</comment>
<keyword evidence="4" id="KW-0633">Potassium transport</keyword>
<dbReference type="GO" id="GO:1990573">
    <property type="term" value="P:potassium ion import across plasma membrane"/>
    <property type="evidence" value="ECO:0007669"/>
    <property type="project" value="TreeGrafter"/>
</dbReference>
<organism evidence="15 16">
    <name type="scientific">Parthenolecanium corni</name>
    <dbReference type="NCBI Taxonomy" id="536013"/>
    <lineage>
        <taxon>Eukaryota</taxon>
        <taxon>Metazoa</taxon>
        <taxon>Ecdysozoa</taxon>
        <taxon>Arthropoda</taxon>
        <taxon>Hexapoda</taxon>
        <taxon>Insecta</taxon>
        <taxon>Pterygota</taxon>
        <taxon>Neoptera</taxon>
        <taxon>Paraneoptera</taxon>
        <taxon>Hemiptera</taxon>
        <taxon>Sternorrhyncha</taxon>
        <taxon>Coccoidea</taxon>
        <taxon>Coccidae</taxon>
        <taxon>Parthenolecanium</taxon>
    </lineage>
</organism>
<accession>A0AAN9TB77</accession>
<evidence type="ECO:0000256" key="4">
    <source>
        <dbReference type="ARBA" id="ARBA00022538"/>
    </source>
</evidence>
<dbReference type="AlphaFoldDB" id="A0AAN9TB77"/>
<feature type="transmembrane region" description="Helical" evidence="13">
    <location>
        <begin position="539"/>
        <end position="559"/>
    </location>
</feature>
<feature type="transmembrane region" description="Helical" evidence="13">
    <location>
        <begin position="263"/>
        <end position="287"/>
    </location>
</feature>
<feature type="transmembrane region" description="Helical" evidence="13">
    <location>
        <begin position="217"/>
        <end position="236"/>
    </location>
</feature>
<gene>
    <name evidence="15" type="ORF">V9T40_000535</name>
</gene>
<dbReference type="Gene3D" id="1.20.1740.10">
    <property type="entry name" value="Amino acid/polyamine transporter I"/>
    <property type="match status" value="1"/>
</dbReference>
<feature type="transmembrane region" description="Helical" evidence="13">
    <location>
        <begin position="299"/>
        <end position="319"/>
    </location>
</feature>
<evidence type="ECO:0000256" key="7">
    <source>
        <dbReference type="ARBA" id="ARBA00022958"/>
    </source>
</evidence>
<comment type="subcellular location">
    <subcellularLocation>
        <location evidence="1">Membrane</location>
        <topology evidence="1">Multi-pass membrane protein</topology>
    </subcellularLocation>
</comment>
<dbReference type="GO" id="GO:0006884">
    <property type="term" value="P:cell volume homeostasis"/>
    <property type="evidence" value="ECO:0007669"/>
    <property type="project" value="TreeGrafter"/>
</dbReference>
<name>A0AAN9TB77_9HEMI</name>